<feature type="domain" description="BTB" evidence="3">
    <location>
        <begin position="188"/>
        <end position="252"/>
    </location>
</feature>
<sequence length="363" mass="40472">MGACMTLSTCSPEAAEGTHVFDILGYSKHMGMGQDPGSYIQSGVFTVGGHNWAIRFYPDGYKSENRDYIAVFLELMSKSTKVRASCDLRLVDQCTGLRSSVIKTGPRIFKSNDSSRYAPGTAQFKRRSEIEGSAYLKDDRLMIECIVTVFKKPRVTKTTVAKSPPKIDRPPSDMAQHVGMLLEEKEGLDVSFIVGGETIEAHRLVLAMRSPVLKAELYGPMREARPGQCITVKDMQPSIFRALLHFIYTDSLPGRGDFKGEENIEMIRLLLVAADRYAMERLKMVCQSILCEHLNVDTVSTTLALADQYNCDKLKDACLEFIKISDDNTMDAIVATQGFKDLKVTCPSLIVDALENRRKLRKA</sequence>
<dbReference type="PANTHER" id="PTHR26379:SF438">
    <property type="entry name" value="OS08G0128700 PROTEIN"/>
    <property type="match status" value="1"/>
</dbReference>
<accession>A0A3B6N1B5</accession>
<protein>
    <recommendedName>
        <fullName evidence="7">BTB domain-containing protein</fullName>
    </recommendedName>
</protein>
<evidence type="ECO:0000313" key="5">
    <source>
        <dbReference type="EnsemblPlants" id="TraesCS5D02G461700.1.cds1"/>
    </source>
</evidence>
<proteinExistence type="inferred from homology"/>
<evidence type="ECO:0000313" key="6">
    <source>
        <dbReference type="Proteomes" id="UP000019116"/>
    </source>
</evidence>
<dbReference type="EnsemblPlants" id="TraesCS5D02G461700.1">
    <property type="protein sequence ID" value="TraesCS5D02G461700.1.cds1"/>
    <property type="gene ID" value="TraesCS5D02G461700"/>
</dbReference>
<dbReference type="SMR" id="A0A3B6N1B5"/>
<dbReference type="InterPro" id="IPR056423">
    <property type="entry name" value="BACK_BPM_SPOP"/>
</dbReference>
<evidence type="ECO:0000259" key="3">
    <source>
        <dbReference type="PROSITE" id="PS50097"/>
    </source>
</evidence>
<comment type="pathway">
    <text evidence="1">Protein modification; protein ubiquitination.</text>
</comment>
<dbReference type="Gene3D" id="3.30.710.10">
    <property type="entry name" value="Potassium Channel Kv1.1, Chain A"/>
    <property type="match status" value="1"/>
</dbReference>
<dbReference type="InterPro" id="IPR045005">
    <property type="entry name" value="BPM1-6"/>
</dbReference>
<dbReference type="CDD" id="cd18280">
    <property type="entry name" value="BTB_POZ_BPM_plant"/>
    <property type="match status" value="1"/>
</dbReference>
<dbReference type="Gramene" id="TraesCS5D03G1023100.1">
    <property type="protein sequence ID" value="TraesCS5D03G1023100.1.CDS1"/>
    <property type="gene ID" value="TraesCS5D03G1023100"/>
</dbReference>
<evidence type="ECO:0000259" key="4">
    <source>
        <dbReference type="PROSITE" id="PS50144"/>
    </source>
</evidence>
<reference evidence="5" key="1">
    <citation type="submission" date="2018-08" db="EMBL/GenBank/DDBJ databases">
        <authorList>
            <person name="Rossello M."/>
        </authorList>
    </citation>
    <scope>NUCLEOTIDE SEQUENCE [LARGE SCALE GENOMIC DNA]</scope>
    <source>
        <strain evidence="5">cv. Chinese Spring</strain>
    </source>
</reference>
<dbReference type="SUPFAM" id="SSF49599">
    <property type="entry name" value="TRAF domain-like"/>
    <property type="match status" value="1"/>
</dbReference>
<keyword evidence="6" id="KW-1185">Reference proteome</keyword>
<dbReference type="InterPro" id="IPR000210">
    <property type="entry name" value="BTB/POZ_dom"/>
</dbReference>
<dbReference type="PANTHER" id="PTHR26379">
    <property type="entry name" value="BTB/POZ AND MATH DOMAIN-CONTAINING PROTEIN 1"/>
    <property type="match status" value="1"/>
</dbReference>
<dbReference type="Pfam" id="PF24570">
    <property type="entry name" value="BACK_BPM_SPOP"/>
    <property type="match status" value="1"/>
</dbReference>
<dbReference type="Gramene" id="TraesCS5D02G461700.1">
    <property type="protein sequence ID" value="TraesCS5D02G461700.1.cds1"/>
    <property type="gene ID" value="TraesCS5D02G461700"/>
</dbReference>
<dbReference type="InterPro" id="IPR011333">
    <property type="entry name" value="SKP1/BTB/POZ_sf"/>
</dbReference>
<evidence type="ECO:0000256" key="1">
    <source>
        <dbReference type="ARBA" id="ARBA00004906"/>
    </source>
</evidence>
<dbReference type="Gene3D" id="2.60.210.10">
    <property type="entry name" value="Apoptosis, Tumor Necrosis Factor Receptor Associated Protein 2, Chain A"/>
    <property type="match status" value="1"/>
</dbReference>
<feature type="domain" description="MATH" evidence="4">
    <location>
        <begin position="16"/>
        <end position="147"/>
    </location>
</feature>
<dbReference type="Gene3D" id="1.25.40.420">
    <property type="match status" value="1"/>
</dbReference>
<dbReference type="GO" id="GO:0016567">
    <property type="term" value="P:protein ubiquitination"/>
    <property type="evidence" value="ECO:0007669"/>
    <property type="project" value="InterPro"/>
</dbReference>
<organism evidence="5">
    <name type="scientific">Triticum aestivum</name>
    <name type="common">Wheat</name>
    <dbReference type="NCBI Taxonomy" id="4565"/>
    <lineage>
        <taxon>Eukaryota</taxon>
        <taxon>Viridiplantae</taxon>
        <taxon>Streptophyta</taxon>
        <taxon>Embryophyta</taxon>
        <taxon>Tracheophyta</taxon>
        <taxon>Spermatophyta</taxon>
        <taxon>Magnoliopsida</taxon>
        <taxon>Liliopsida</taxon>
        <taxon>Poales</taxon>
        <taxon>Poaceae</taxon>
        <taxon>BOP clade</taxon>
        <taxon>Pooideae</taxon>
        <taxon>Triticodae</taxon>
        <taxon>Triticeae</taxon>
        <taxon>Triticinae</taxon>
        <taxon>Triticum</taxon>
    </lineage>
</organism>
<dbReference type="PROSITE" id="PS50144">
    <property type="entry name" value="MATH"/>
    <property type="match status" value="1"/>
</dbReference>
<dbReference type="OrthoDB" id="6359816at2759"/>
<dbReference type="InterPro" id="IPR008974">
    <property type="entry name" value="TRAF-like"/>
</dbReference>
<dbReference type="CDD" id="cd00121">
    <property type="entry name" value="MATH"/>
    <property type="match status" value="1"/>
</dbReference>
<comment type="similarity">
    <text evidence="2">Belongs to the Tdpoz family.</text>
</comment>
<dbReference type="SMART" id="SM00225">
    <property type="entry name" value="BTB"/>
    <property type="match status" value="1"/>
</dbReference>
<evidence type="ECO:0008006" key="7">
    <source>
        <dbReference type="Google" id="ProtNLM"/>
    </source>
</evidence>
<dbReference type="STRING" id="4565.A0A3B6N1B5"/>
<dbReference type="SUPFAM" id="SSF54695">
    <property type="entry name" value="POZ domain"/>
    <property type="match status" value="1"/>
</dbReference>
<dbReference type="Pfam" id="PF22486">
    <property type="entry name" value="MATH_2"/>
    <property type="match status" value="1"/>
</dbReference>
<dbReference type="PROSITE" id="PS50097">
    <property type="entry name" value="BTB"/>
    <property type="match status" value="1"/>
</dbReference>
<dbReference type="Gramene" id="TraesNOR5D03G03232410.1">
    <property type="protein sequence ID" value="TraesNOR5D03G03232410.1.CDS1"/>
    <property type="gene ID" value="TraesNOR5D03G03232410"/>
</dbReference>
<reference evidence="5" key="2">
    <citation type="submission" date="2018-10" db="UniProtKB">
        <authorList>
            <consortium name="EnsemblPlants"/>
        </authorList>
    </citation>
    <scope>IDENTIFICATION</scope>
</reference>
<dbReference type="InterPro" id="IPR002083">
    <property type="entry name" value="MATH/TRAF_dom"/>
</dbReference>
<dbReference type="Proteomes" id="UP000019116">
    <property type="component" value="Chromosome 5D"/>
</dbReference>
<evidence type="ECO:0000256" key="2">
    <source>
        <dbReference type="ARBA" id="ARBA00010846"/>
    </source>
</evidence>
<dbReference type="OMA" id="ISDDNTM"/>
<dbReference type="Pfam" id="PF00651">
    <property type="entry name" value="BTB"/>
    <property type="match status" value="1"/>
</dbReference>
<name>A0A3B6N1B5_WHEAT</name>
<dbReference type="AlphaFoldDB" id="A0A3B6N1B5"/>